<evidence type="ECO:0000256" key="2">
    <source>
        <dbReference type="ARBA" id="ARBA00022692"/>
    </source>
</evidence>
<dbReference type="InterPro" id="IPR000276">
    <property type="entry name" value="GPCR_Rhodpsn"/>
</dbReference>
<keyword evidence="12" id="KW-1185">Reference proteome</keyword>
<accession>A0ABN8LHL7</accession>
<keyword evidence="3 9" id="KW-1133">Transmembrane helix</keyword>
<evidence type="ECO:0000256" key="6">
    <source>
        <dbReference type="ARBA" id="ARBA00023170"/>
    </source>
</evidence>
<feature type="domain" description="G-protein coupled receptors family 1 profile" evidence="10">
    <location>
        <begin position="44"/>
        <end position="307"/>
    </location>
</feature>
<reference evidence="11 12" key="1">
    <citation type="submission" date="2022-05" db="EMBL/GenBank/DDBJ databases">
        <authorList>
            <consortium name="Genoscope - CEA"/>
            <person name="William W."/>
        </authorList>
    </citation>
    <scope>NUCLEOTIDE SEQUENCE [LARGE SCALE GENOMIC DNA]</scope>
</reference>
<keyword evidence="7 8" id="KW-0807">Transducer</keyword>
<dbReference type="CDD" id="cd00637">
    <property type="entry name" value="7tm_classA_rhodopsin-like"/>
    <property type="match status" value="1"/>
</dbReference>
<dbReference type="InterPro" id="IPR017452">
    <property type="entry name" value="GPCR_Rhodpsn_7TM"/>
</dbReference>
<dbReference type="PANTHER" id="PTHR45695:SF9">
    <property type="entry name" value="LEUCOKININ RECEPTOR"/>
    <property type="match status" value="1"/>
</dbReference>
<feature type="transmembrane region" description="Helical" evidence="9">
    <location>
        <begin position="65"/>
        <end position="86"/>
    </location>
</feature>
<evidence type="ECO:0000256" key="5">
    <source>
        <dbReference type="ARBA" id="ARBA00023136"/>
    </source>
</evidence>
<dbReference type="PRINTS" id="PR00237">
    <property type="entry name" value="GPCRRHODOPSN"/>
</dbReference>
<protein>
    <recommendedName>
        <fullName evidence="10">G-protein coupled receptors family 1 profile domain-containing protein</fullName>
    </recommendedName>
</protein>
<evidence type="ECO:0000313" key="12">
    <source>
        <dbReference type="Proteomes" id="UP001159427"/>
    </source>
</evidence>
<keyword evidence="2 8" id="KW-0812">Transmembrane</keyword>
<dbReference type="EMBL" id="CALNXI010000010">
    <property type="protein sequence ID" value="CAH3014453.1"/>
    <property type="molecule type" value="Genomic_DNA"/>
</dbReference>
<evidence type="ECO:0000259" key="10">
    <source>
        <dbReference type="PROSITE" id="PS50262"/>
    </source>
</evidence>
<dbReference type="SUPFAM" id="SSF81321">
    <property type="entry name" value="Family A G protein-coupled receptor-like"/>
    <property type="match status" value="1"/>
</dbReference>
<comment type="caution">
    <text evidence="11">The sequence shown here is derived from an EMBL/GenBank/DDBJ whole genome shotgun (WGS) entry which is preliminary data.</text>
</comment>
<evidence type="ECO:0000256" key="3">
    <source>
        <dbReference type="ARBA" id="ARBA00022989"/>
    </source>
</evidence>
<feature type="transmembrane region" description="Helical" evidence="9">
    <location>
        <begin position="115"/>
        <end position="137"/>
    </location>
</feature>
<sequence>MFDNSTAKNESKPGAICAFLEDTSAEVNLKAFAYCLIAIGSLLGNSLVILVILKNRKMRSPINYLIINMASSDILFTVFVIPRLIVELYSAPFRWFVSGIFGSLLCKLDHFVQDIATAVSILSLVAIAFDRFYGVVYPMKSGLISRGKICGLVLACTWFIAALLHLPYFYVYKLSNDSLCRYSWGPNVDSIQASKAYFVVLSVTLFFFPATIIIIVYGMIVISLWRKKFPGIQSLKDKKRIFKRNRRVLKMVVAVVVVFICCWLPVNVSIYLSLFQWGFPPPCYSSTLFFWVILLAYSNVCITPFLYFIFNENFRQGFRHVFFHRQEAGSFRSNRRSTRRGTRSYAVSHTSLKIQDGRKKL</sequence>
<feature type="transmembrane region" description="Helical" evidence="9">
    <location>
        <begin position="288"/>
        <end position="310"/>
    </location>
</feature>
<feature type="transmembrane region" description="Helical" evidence="9">
    <location>
        <begin position="31"/>
        <end position="53"/>
    </location>
</feature>
<proteinExistence type="inferred from homology"/>
<evidence type="ECO:0000313" key="11">
    <source>
        <dbReference type="EMBL" id="CAH3014453.1"/>
    </source>
</evidence>
<dbReference type="PROSITE" id="PS00237">
    <property type="entry name" value="G_PROTEIN_RECEP_F1_1"/>
    <property type="match status" value="1"/>
</dbReference>
<evidence type="ECO:0000256" key="7">
    <source>
        <dbReference type="ARBA" id="ARBA00023224"/>
    </source>
</evidence>
<dbReference type="PROSITE" id="PS50262">
    <property type="entry name" value="G_PROTEIN_RECEP_F1_2"/>
    <property type="match status" value="1"/>
</dbReference>
<dbReference type="Gene3D" id="1.20.1070.10">
    <property type="entry name" value="Rhodopsin 7-helix transmembrane proteins"/>
    <property type="match status" value="1"/>
</dbReference>
<comment type="similarity">
    <text evidence="8">Belongs to the G-protein coupled receptor 1 family.</text>
</comment>
<keyword evidence="6 8" id="KW-0675">Receptor</keyword>
<dbReference type="SMART" id="SM01381">
    <property type="entry name" value="7TM_GPCR_Srsx"/>
    <property type="match status" value="1"/>
</dbReference>
<organism evidence="11 12">
    <name type="scientific">Porites evermanni</name>
    <dbReference type="NCBI Taxonomy" id="104178"/>
    <lineage>
        <taxon>Eukaryota</taxon>
        <taxon>Metazoa</taxon>
        <taxon>Cnidaria</taxon>
        <taxon>Anthozoa</taxon>
        <taxon>Hexacorallia</taxon>
        <taxon>Scleractinia</taxon>
        <taxon>Fungiina</taxon>
        <taxon>Poritidae</taxon>
        <taxon>Porites</taxon>
    </lineage>
</organism>
<evidence type="ECO:0000256" key="8">
    <source>
        <dbReference type="RuleBase" id="RU000688"/>
    </source>
</evidence>
<evidence type="ECO:0000256" key="4">
    <source>
        <dbReference type="ARBA" id="ARBA00023040"/>
    </source>
</evidence>
<feature type="transmembrane region" description="Helical" evidence="9">
    <location>
        <begin position="149"/>
        <end position="170"/>
    </location>
</feature>
<dbReference type="PANTHER" id="PTHR45695">
    <property type="entry name" value="LEUCOKININ RECEPTOR-RELATED"/>
    <property type="match status" value="1"/>
</dbReference>
<evidence type="ECO:0000256" key="1">
    <source>
        <dbReference type="ARBA" id="ARBA00004141"/>
    </source>
</evidence>
<dbReference type="Pfam" id="PF00001">
    <property type="entry name" value="7tm_1"/>
    <property type="match status" value="1"/>
</dbReference>
<keyword evidence="4 8" id="KW-0297">G-protein coupled receptor</keyword>
<feature type="transmembrane region" description="Helical" evidence="9">
    <location>
        <begin position="196"/>
        <end position="226"/>
    </location>
</feature>
<comment type="subcellular location">
    <subcellularLocation>
        <location evidence="1">Membrane</location>
        <topology evidence="1">Multi-pass membrane protein</topology>
    </subcellularLocation>
</comment>
<keyword evidence="5 9" id="KW-0472">Membrane</keyword>
<gene>
    <name evidence="11" type="ORF">PEVE_00000193</name>
</gene>
<feature type="transmembrane region" description="Helical" evidence="9">
    <location>
        <begin position="247"/>
        <end position="268"/>
    </location>
</feature>
<evidence type="ECO:0000256" key="9">
    <source>
        <dbReference type="SAM" id="Phobius"/>
    </source>
</evidence>
<name>A0ABN8LHL7_9CNID</name>
<dbReference type="Proteomes" id="UP001159427">
    <property type="component" value="Unassembled WGS sequence"/>
</dbReference>